<proteinExistence type="inferred from homology"/>
<evidence type="ECO:0000313" key="7">
    <source>
        <dbReference type="EMBL" id="CAL1328948.1"/>
    </source>
</evidence>
<dbReference type="InterPro" id="IPR046342">
    <property type="entry name" value="CBS_dom_sf"/>
</dbReference>
<dbReference type="InterPro" id="IPR044751">
    <property type="entry name" value="Ion_transp-like_CBS"/>
</dbReference>
<feature type="domain" description="CBS" evidence="6">
    <location>
        <begin position="303"/>
        <end position="363"/>
    </location>
</feature>
<dbReference type="PANTHER" id="PTHR22777:SF30">
    <property type="entry name" value="UPF0053 PROTEIN YEGH"/>
    <property type="match status" value="1"/>
</dbReference>
<dbReference type="Pfam" id="PF03741">
    <property type="entry name" value="TerC"/>
    <property type="match status" value="1"/>
</dbReference>
<dbReference type="SUPFAM" id="SSF54631">
    <property type="entry name" value="CBS-domain pair"/>
    <property type="match status" value="1"/>
</dbReference>
<keyword evidence="5" id="KW-1133">Transmembrane helix</keyword>
<evidence type="ECO:0000256" key="1">
    <source>
        <dbReference type="ARBA" id="ARBA00006337"/>
    </source>
</evidence>
<feature type="transmembrane region" description="Helical" evidence="5">
    <location>
        <begin position="125"/>
        <end position="148"/>
    </location>
</feature>
<keyword evidence="5" id="KW-0812">Transmembrane</keyword>
<comment type="similarity">
    <text evidence="1">Belongs to the UPF0053 family.</text>
</comment>
<dbReference type="Pfam" id="PF00571">
    <property type="entry name" value="CBS"/>
    <property type="match status" value="1"/>
</dbReference>
<feature type="transmembrane region" description="Helical" evidence="5">
    <location>
        <begin position="154"/>
        <end position="172"/>
    </location>
</feature>
<feature type="domain" description="CBS" evidence="6">
    <location>
        <begin position="368"/>
        <end position="424"/>
    </location>
</feature>
<dbReference type="InterPro" id="IPR000644">
    <property type="entry name" value="CBS_dom"/>
</dbReference>
<dbReference type="Gene3D" id="3.10.580.10">
    <property type="entry name" value="CBS-domain"/>
    <property type="match status" value="1"/>
</dbReference>
<keyword evidence="8" id="KW-1185">Reference proteome</keyword>
<evidence type="ECO:0000256" key="3">
    <source>
        <dbReference type="ARBA" id="ARBA00023122"/>
    </source>
</evidence>
<dbReference type="PROSITE" id="PS51371">
    <property type="entry name" value="CBS"/>
    <property type="match status" value="2"/>
</dbReference>
<evidence type="ECO:0000256" key="4">
    <source>
        <dbReference type="PROSITE-ProRule" id="PRU00703"/>
    </source>
</evidence>
<reference evidence="7" key="1">
    <citation type="submission" date="2024-04" db="EMBL/GenBank/DDBJ databases">
        <authorList>
            <person name="Manzano-Marin A."/>
            <person name="Manzano-Marin A."/>
            <person name="Alejandro Manzano Marin A."/>
        </authorList>
    </citation>
    <scope>NUCLEOTIDE SEQUENCE [LARGE SCALE GENOMIC DNA]</scope>
    <source>
        <strain evidence="7">TABTEA</strain>
    </source>
</reference>
<feature type="transmembrane region" description="Helical" evidence="5">
    <location>
        <begin position="88"/>
        <end position="105"/>
    </location>
</feature>
<sequence>MAWIIDPSILVGFVTLIILEIVLGIDNIVFITILSDRLPYKIREKARIAGLIPALIMRIILLFSLSWLITLTKPIFILFGHKFSARDLIILIGGVFLLLKAIIELNDRLEGKDFYNNTQKKTSNFWAVVIQIIIIDAVFSIDSLITAVGIVDHVGIMIASLIISMLLMIWASKFLSDFVNNHQIIIVLCLSFLLMIGFTLVAEGLGYKIPKGYLYVAIGFSIMTETLNQFIQFSRRKILMNSRYLKKCTSEMVLRILSTKYENYELNDYIFDLINDQSIFKFQEKLMISRILGLTHRNVGSVMTSRYNIDYLDINKSTSELLKFIDKKPYSRLIVIDKTINNEPIGIIHMLCLIKQQLSGKSLNLRSLITKPLIFSEGISLLKAIEQFRNTQTHFAFVVDEFGLVEGIVTLTDVIKTIAGNLFVCNKKEDFCYDIQKIKNNI</sequence>
<keyword evidence="2" id="KW-0677">Repeat</keyword>
<gene>
    <name evidence="7" type="primary">yegH</name>
    <name evidence="7" type="ORF">PRHACTZTBTEA_008</name>
</gene>
<keyword evidence="5" id="KW-0472">Membrane</keyword>
<keyword evidence="3 4" id="KW-0129">CBS domain</keyword>
<evidence type="ECO:0000259" key="6">
    <source>
        <dbReference type="PROSITE" id="PS51371"/>
    </source>
</evidence>
<protein>
    <submittedName>
        <fullName evidence="7">UPF0053 protein YegH, partial</fullName>
    </submittedName>
</protein>
<dbReference type="RefSeq" id="WP_341765012.1">
    <property type="nucleotide sequence ID" value="NZ_OZ034688.1"/>
</dbReference>
<feature type="transmembrane region" description="Helical" evidence="5">
    <location>
        <begin position="184"/>
        <end position="207"/>
    </location>
</feature>
<organism evidence="7 8">
    <name type="scientific">Candidatus Providencia siddallii</name>
    <dbReference type="NCBI Taxonomy" id="1715285"/>
    <lineage>
        <taxon>Bacteria</taxon>
        <taxon>Pseudomonadati</taxon>
        <taxon>Pseudomonadota</taxon>
        <taxon>Gammaproteobacteria</taxon>
        <taxon>Enterobacterales</taxon>
        <taxon>Morganellaceae</taxon>
        <taxon>Providencia</taxon>
    </lineage>
</organism>
<evidence type="ECO:0000313" key="8">
    <source>
        <dbReference type="Proteomes" id="UP001497533"/>
    </source>
</evidence>
<accession>A0ABM9NN85</accession>
<name>A0ABM9NN85_9GAMM</name>
<feature type="transmembrane region" description="Helical" evidence="5">
    <location>
        <begin position="46"/>
        <end position="68"/>
    </location>
</feature>
<evidence type="ECO:0000256" key="2">
    <source>
        <dbReference type="ARBA" id="ARBA00022737"/>
    </source>
</evidence>
<evidence type="ECO:0000256" key="5">
    <source>
        <dbReference type="SAM" id="Phobius"/>
    </source>
</evidence>
<dbReference type="CDD" id="cd04590">
    <property type="entry name" value="CBS_pair_CorC_HlyC_assoc"/>
    <property type="match status" value="1"/>
</dbReference>
<dbReference type="PANTHER" id="PTHR22777">
    <property type="entry name" value="HEMOLYSIN-RELATED"/>
    <property type="match status" value="1"/>
</dbReference>
<feature type="transmembrane region" description="Helical" evidence="5">
    <location>
        <begin position="213"/>
        <end position="231"/>
    </location>
</feature>
<dbReference type="InterPro" id="IPR005496">
    <property type="entry name" value="Integral_membrane_TerC"/>
</dbReference>
<dbReference type="Proteomes" id="UP001497533">
    <property type="component" value="Chromosome"/>
</dbReference>
<feature type="transmembrane region" description="Helical" evidence="5">
    <location>
        <begin position="12"/>
        <end position="34"/>
    </location>
</feature>
<dbReference type="EMBL" id="OZ034688">
    <property type="protein sequence ID" value="CAL1328948.1"/>
    <property type="molecule type" value="Genomic_DNA"/>
</dbReference>